<comment type="catalytic activity">
    <reaction evidence="8">
        <text>L-seryl-[protein] + ATP = O-phospho-L-seryl-[protein] + ADP + H(+)</text>
        <dbReference type="Rhea" id="RHEA:17989"/>
        <dbReference type="Rhea" id="RHEA-COMP:9863"/>
        <dbReference type="Rhea" id="RHEA-COMP:11604"/>
        <dbReference type="ChEBI" id="CHEBI:15378"/>
        <dbReference type="ChEBI" id="CHEBI:29999"/>
        <dbReference type="ChEBI" id="CHEBI:30616"/>
        <dbReference type="ChEBI" id="CHEBI:83421"/>
        <dbReference type="ChEBI" id="CHEBI:456216"/>
        <dbReference type="EC" id="2.7.11.1"/>
    </reaction>
</comment>
<evidence type="ECO:0000256" key="2">
    <source>
        <dbReference type="ARBA" id="ARBA00022527"/>
    </source>
</evidence>
<evidence type="ECO:0000313" key="15">
    <source>
        <dbReference type="Proteomes" id="UP000106683"/>
    </source>
</evidence>
<evidence type="ECO:0000256" key="4">
    <source>
        <dbReference type="ARBA" id="ARBA00022741"/>
    </source>
</evidence>
<dbReference type="CDD" id="cd00180">
    <property type="entry name" value="PKc"/>
    <property type="match status" value="1"/>
</dbReference>
<organism evidence="13 14">
    <name type="scientific">Equid alphaherpesvirus 1</name>
    <name type="common">Equine herpesvirus 1</name>
    <dbReference type="NCBI Taxonomy" id="10326"/>
    <lineage>
        <taxon>Viruses</taxon>
        <taxon>Duplodnaviria</taxon>
        <taxon>Heunggongvirae</taxon>
        <taxon>Peploviricota</taxon>
        <taxon>Herviviricetes</taxon>
        <taxon>Herpesvirales</taxon>
        <taxon>Orthoherpesviridae</taxon>
        <taxon>Alphaherpesvirinae</taxon>
        <taxon>Varicellovirus</taxon>
        <taxon>Varicellovirus equidalpha1</taxon>
    </lineage>
</organism>
<reference evidence="14 15" key="1">
    <citation type="journal article" date="2014" name="J. Vet. Med. Sci.">
        <title>Full Genome Sequences of Zebra-Borne Equine Herpesvirus Type 1 Isolated from Zebra, Onager and Thomson's Gazelle.</title>
        <authorList>
            <person name="Guo X."/>
            <person name="Izume S."/>
            <person name="Okada A."/>
            <person name="Ohya K."/>
            <person name="Kimura T."/>
            <person name="Fukushi H."/>
        </authorList>
    </citation>
    <scope>NUCLEOTIDE SEQUENCE [LARGE SCALE GENOMIC DNA]</scope>
    <source>
        <strain evidence="13">94-137</strain>
        <strain evidence="12">T-616</strain>
        <strain evidence="11">T616 delta71</strain>
    </source>
</reference>
<dbReference type="InterPro" id="IPR000719">
    <property type="entry name" value="Prot_kinase_dom"/>
</dbReference>
<dbReference type="Proteomes" id="UP000102843">
    <property type="component" value="Segment"/>
</dbReference>
<dbReference type="SUPFAM" id="SSF56112">
    <property type="entry name" value="Protein kinase-like (PK-like)"/>
    <property type="match status" value="1"/>
</dbReference>
<feature type="region of interest" description="Disordered" evidence="9">
    <location>
        <begin position="1"/>
        <end position="77"/>
    </location>
</feature>
<dbReference type="EMBL" id="KF644573">
    <property type="protein sequence ID" value="AII81243.1"/>
    <property type="molecule type" value="Genomic_DNA"/>
</dbReference>
<evidence type="ECO:0000313" key="13">
    <source>
        <dbReference type="EMBL" id="AII81402.1"/>
    </source>
</evidence>
<keyword evidence="6" id="KW-0067">ATP-binding</keyword>
<evidence type="ECO:0000313" key="12">
    <source>
        <dbReference type="EMBL" id="AII81322.1"/>
    </source>
</evidence>
<keyword evidence="2 13" id="KW-0723">Serine/threonine-protein kinase</keyword>
<dbReference type="GO" id="GO:0005524">
    <property type="term" value="F:ATP binding"/>
    <property type="evidence" value="ECO:0007669"/>
    <property type="project" value="UniProtKB-KW"/>
</dbReference>
<evidence type="ECO:0000256" key="3">
    <source>
        <dbReference type="ARBA" id="ARBA00022679"/>
    </source>
</evidence>
<dbReference type="PANTHER" id="PTHR43671:SF98">
    <property type="entry name" value="SERINE_THREONINE-PROTEIN KINASE NEK11"/>
    <property type="match status" value="1"/>
</dbReference>
<proteinExistence type="predicted"/>
<feature type="compositionally biased region" description="Acidic residues" evidence="9">
    <location>
        <begin position="46"/>
        <end position="77"/>
    </location>
</feature>
<dbReference type="PROSITE" id="PS50011">
    <property type="entry name" value="PROTEIN_KINASE_DOM"/>
    <property type="match status" value="1"/>
</dbReference>
<dbReference type="EMBL" id="KF644575">
    <property type="protein sequence ID" value="AII81402.1"/>
    <property type="molecule type" value="Genomic_DNA"/>
</dbReference>
<evidence type="ECO:0000256" key="9">
    <source>
        <dbReference type="SAM" id="MobiDB-lite"/>
    </source>
</evidence>
<evidence type="ECO:0000256" key="5">
    <source>
        <dbReference type="ARBA" id="ARBA00022777"/>
    </source>
</evidence>
<dbReference type="InterPro" id="IPR050660">
    <property type="entry name" value="NEK_Ser/Thr_kinase"/>
</dbReference>
<dbReference type="SMART" id="SM00220">
    <property type="entry name" value="S_TKc"/>
    <property type="match status" value="1"/>
</dbReference>
<name>A0A076JTU6_9ALPH</name>
<dbReference type="PROSITE" id="PS00108">
    <property type="entry name" value="PROTEIN_KINASE_ST"/>
    <property type="match status" value="1"/>
</dbReference>
<feature type="compositionally biased region" description="Basic and acidic residues" evidence="9">
    <location>
        <begin position="1"/>
        <end position="10"/>
    </location>
</feature>
<dbReference type="Proteomes" id="UP000145961">
    <property type="component" value="Segment"/>
</dbReference>
<dbReference type="EMBL" id="KF644574">
    <property type="protein sequence ID" value="AII81322.1"/>
    <property type="molecule type" value="Genomic_DNA"/>
</dbReference>
<protein>
    <recommendedName>
        <fullName evidence="1">non-specific serine/threonine protein kinase</fullName>
        <ecNumber evidence="1">2.7.11.1</ecNumber>
    </recommendedName>
</protein>
<dbReference type="Gene3D" id="3.30.200.20">
    <property type="entry name" value="Phosphorylase Kinase, domain 1"/>
    <property type="match status" value="1"/>
</dbReference>
<evidence type="ECO:0000256" key="7">
    <source>
        <dbReference type="ARBA" id="ARBA00047899"/>
    </source>
</evidence>
<feature type="compositionally biased region" description="Polar residues" evidence="9">
    <location>
        <begin position="13"/>
        <end position="25"/>
    </location>
</feature>
<dbReference type="EC" id="2.7.11.1" evidence="1"/>
<dbReference type="Pfam" id="PF00069">
    <property type="entry name" value="Pkinase"/>
    <property type="match status" value="1"/>
</dbReference>
<dbReference type="PANTHER" id="PTHR43671">
    <property type="entry name" value="SERINE/THREONINE-PROTEIN KINASE NEK"/>
    <property type="match status" value="1"/>
</dbReference>
<keyword evidence="3" id="KW-0808">Transferase</keyword>
<dbReference type="Gene3D" id="1.10.510.10">
    <property type="entry name" value="Transferase(Phosphotransferase) domain 1"/>
    <property type="match status" value="1"/>
</dbReference>
<accession>A0A076JTU6</accession>
<feature type="domain" description="Protein kinase" evidence="10">
    <location>
        <begin position="94"/>
        <end position="380"/>
    </location>
</feature>
<dbReference type="InterPro" id="IPR008271">
    <property type="entry name" value="Ser/Thr_kinase_AS"/>
</dbReference>
<evidence type="ECO:0000313" key="14">
    <source>
        <dbReference type="Proteomes" id="UP000102843"/>
    </source>
</evidence>
<evidence type="ECO:0000256" key="8">
    <source>
        <dbReference type="ARBA" id="ARBA00048679"/>
    </source>
</evidence>
<evidence type="ECO:0000256" key="6">
    <source>
        <dbReference type="ARBA" id="ARBA00022840"/>
    </source>
</evidence>
<dbReference type="InterPro" id="IPR011009">
    <property type="entry name" value="Kinase-like_dom_sf"/>
</dbReference>
<sequence length="383" mass="42601">MENKQCDHLTDWFSGTTSDASESMDTTPPLPPPTPSVDPSYSGAAADEDLYSDISEGDLEYSDCDSASESDEDDDDCLIPSKEKAREVAASFGYTVIKTLTPGSEGRVMVATKDGQPEPVVLKIGQKGTTLIEAMMLRNVSHPSVIQMKDTLVSGAITCMVLPHYSSDLYTFLTKESRRIPIDQALIIEKQILEGLRYLHAQRIIHRDVKTENIFINSVDQVCIADFGAAQFPVVEPADLGLAGTVETNAPEVLARAKYNSKADIWSAGIVLFEMLAYPSTLFEDPPSTPEEYVKSCHSQLLRIISTLKINPEEFPRDPGSRLVRGYIEYSRLERKPYTRYPCFQRVNLHIDGEFLVHKMLAFNAAMRPSAEELLSYPMFAQL</sequence>
<evidence type="ECO:0000259" key="10">
    <source>
        <dbReference type="PROSITE" id="PS50011"/>
    </source>
</evidence>
<dbReference type="GO" id="GO:0004674">
    <property type="term" value="F:protein serine/threonine kinase activity"/>
    <property type="evidence" value="ECO:0007669"/>
    <property type="project" value="UniProtKB-KW"/>
</dbReference>
<keyword evidence="5 13" id="KW-0418">Kinase</keyword>
<dbReference type="Proteomes" id="UP000106683">
    <property type="component" value="Segment"/>
</dbReference>
<comment type="catalytic activity">
    <reaction evidence="7">
        <text>L-threonyl-[protein] + ATP = O-phospho-L-threonyl-[protein] + ADP + H(+)</text>
        <dbReference type="Rhea" id="RHEA:46608"/>
        <dbReference type="Rhea" id="RHEA-COMP:11060"/>
        <dbReference type="Rhea" id="RHEA-COMP:11605"/>
        <dbReference type="ChEBI" id="CHEBI:15378"/>
        <dbReference type="ChEBI" id="CHEBI:30013"/>
        <dbReference type="ChEBI" id="CHEBI:30616"/>
        <dbReference type="ChEBI" id="CHEBI:61977"/>
        <dbReference type="ChEBI" id="CHEBI:456216"/>
        <dbReference type="EC" id="2.7.11.1"/>
    </reaction>
</comment>
<keyword evidence="4" id="KW-0547">Nucleotide-binding</keyword>
<evidence type="ECO:0000256" key="1">
    <source>
        <dbReference type="ARBA" id="ARBA00012513"/>
    </source>
</evidence>
<evidence type="ECO:0000313" key="11">
    <source>
        <dbReference type="EMBL" id="AII81243.1"/>
    </source>
</evidence>